<comment type="caution">
    <text evidence="10">The sequence shown here is derived from an EMBL/GenBank/DDBJ whole genome shotgun (WGS) entry which is preliminary data.</text>
</comment>
<keyword evidence="3 6" id="KW-0975">Bacterial flagellum</keyword>
<reference evidence="10 11" key="1">
    <citation type="submission" date="2020-08" db="EMBL/GenBank/DDBJ databases">
        <title>Stenotrophomonas tumulicola JCM 30961.</title>
        <authorList>
            <person name="Deng Y."/>
        </authorList>
    </citation>
    <scope>NUCLEOTIDE SEQUENCE [LARGE SCALE GENOMIC DNA]</scope>
    <source>
        <strain evidence="10 11">JCM 30961</strain>
    </source>
</reference>
<dbReference type="RefSeq" id="WP_182338275.1">
    <property type="nucleotide sequence ID" value="NZ_JACGXS010000001.1"/>
</dbReference>
<protein>
    <recommendedName>
        <fullName evidence="5 6">Flagellar basal-body rod protein FlgF</fullName>
    </recommendedName>
</protein>
<organism evidence="10 11">
    <name type="scientific">Stenotrophomonas tumulicola</name>
    <dbReference type="NCBI Taxonomy" id="1685415"/>
    <lineage>
        <taxon>Bacteria</taxon>
        <taxon>Pseudomonadati</taxon>
        <taxon>Pseudomonadota</taxon>
        <taxon>Gammaproteobacteria</taxon>
        <taxon>Lysobacterales</taxon>
        <taxon>Lysobacteraceae</taxon>
        <taxon>Stenotrophomonas</taxon>
    </lineage>
</organism>
<dbReference type="Proteomes" id="UP000547058">
    <property type="component" value="Unassembled WGS sequence"/>
</dbReference>
<dbReference type="InterPro" id="IPR037925">
    <property type="entry name" value="FlgE/F/G-like"/>
</dbReference>
<accession>A0A7W3IHH4</accession>
<dbReference type="Pfam" id="PF22692">
    <property type="entry name" value="LlgE_F_G_D1"/>
    <property type="match status" value="1"/>
</dbReference>
<dbReference type="NCBIfam" id="NF009280">
    <property type="entry name" value="PRK12640.1"/>
    <property type="match status" value="1"/>
</dbReference>
<evidence type="ECO:0000256" key="4">
    <source>
        <dbReference type="ARBA" id="ARBA00038560"/>
    </source>
</evidence>
<dbReference type="PANTHER" id="PTHR30435">
    <property type="entry name" value="FLAGELLAR PROTEIN"/>
    <property type="match status" value="1"/>
</dbReference>
<sequence>MDKALYVAMTGARASLQAQGTVSHNISNTDTPGFKEALANTESFPIRGPGFASRVDALHVDAGFNRRVGAQQITGNPLDLSLQPGSWLALQAPDGGEAYTRGAALSLTPNGQLVTAGGHPVLDENDNPIAIPPHQAMEIGNDGTLSIIPMGEGPQTMAVIGRIKVVAAADDRLQRGLDGLFRNTDPQQPFVQMQGKSLESGQLEGSNVDAAGALVQMIQLQRQYEMQVKVIKHGDENARSANSLLRLNG</sequence>
<feature type="domain" description="Flagellar basal-body/hook protein C-terminal" evidence="8">
    <location>
        <begin position="200"/>
        <end position="244"/>
    </location>
</feature>
<keyword evidence="11" id="KW-1185">Reference proteome</keyword>
<dbReference type="GO" id="GO:0071978">
    <property type="term" value="P:bacterial-type flagellum-dependent swarming motility"/>
    <property type="evidence" value="ECO:0007669"/>
    <property type="project" value="TreeGrafter"/>
</dbReference>
<dbReference type="Pfam" id="PF06429">
    <property type="entry name" value="Flg_bbr_C"/>
    <property type="match status" value="1"/>
</dbReference>
<evidence type="ECO:0000313" key="10">
    <source>
        <dbReference type="EMBL" id="MBA8681201.1"/>
    </source>
</evidence>
<evidence type="ECO:0000256" key="6">
    <source>
        <dbReference type="RuleBase" id="RU362116"/>
    </source>
</evidence>
<dbReference type="GO" id="GO:0030694">
    <property type="term" value="C:bacterial-type flagellum basal body, rod"/>
    <property type="evidence" value="ECO:0007669"/>
    <property type="project" value="UniProtKB-UniRule"/>
</dbReference>
<dbReference type="EMBL" id="JACGXS010000001">
    <property type="protein sequence ID" value="MBA8681201.1"/>
    <property type="molecule type" value="Genomic_DNA"/>
</dbReference>
<proteinExistence type="inferred from homology"/>
<dbReference type="NCBIfam" id="TIGR03506">
    <property type="entry name" value="FlgEFG_subfam"/>
    <property type="match status" value="1"/>
</dbReference>
<feature type="domain" description="Flagellar hook protein FlgE/F/G-like D1" evidence="9">
    <location>
        <begin position="87"/>
        <end position="146"/>
    </location>
</feature>
<gene>
    <name evidence="10" type="ORF">H4O11_05210</name>
</gene>
<evidence type="ECO:0000256" key="3">
    <source>
        <dbReference type="ARBA" id="ARBA00023143"/>
    </source>
</evidence>
<name>A0A7W3IHH4_9GAMM</name>
<comment type="subcellular location">
    <subcellularLocation>
        <location evidence="1 6">Bacterial flagellum basal body</location>
    </subcellularLocation>
</comment>
<feature type="domain" description="Flagellar basal body rod protein N-terminal" evidence="7">
    <location>
        <begin position="5"/>
        <end position="35"/>
    </location>
</feature>
<dbReference type="InterPro" id="IPR001444">
    <property type="entry name" value="Flag_bb_rod_N"/>
</dbReference>
<comment type="similarity">
    <text evidence="2 6">Belongs to the flagella basal body rod proteins family.</text>
</comment>
<evidence type="ECO:0000256" key="1">
    <source>
        <dbReference type="ARBA" id="ARBA00004117"/>
    </source>
</evidence>
<dbReference type="SUPFAM" id="SSF117143">
    <property type="entry name" value="Flagellar hook protein flgE"/>
    <property type="match status" value="1"/>
</dbReference>
<dbReference type="Pfam" id="PF00460">
    <property type="entry name" value="Flg_bb_rod"/>
    <property type="match status" value="1"/>
</dbReference>
<evidence type="ECO:0000259" key="7">
    <source>
        <dbReference type="Pfam" id="PF00460"/>
    </source>
</evidence>
<dbReference type="PANTHER" id="PTHR30435:SF18">
    <property type="entry name" value="FLAGELLAR BASAL-BODY ROD PROTEIN FLGF"/>
    <property type="match status" value="1"/>
</dbReference>
<dbReference type="InterPro" id="IPR020013">
    <property type="entry name" value="Flagellar_FlgE/F/G"/>
</dbReference>
<keyword evidence="10" id="KW-0969">Cilium</keyword>
<dbReference type="InterPro" id="IPR010930">
    <property type="entry name" value="Flg_bb/hook_C_dom"/>
</dbReference>
<keyword evidence="10" id="KW-0966">Cell projection</keyword>
<evidence type="ECO:0000313" key="11">
    <source>
        <dbReference type="Proteomes" id="UP000547058"/>
    </source>
</evidence>
<dbReference type="InterPro" id="IPR053967">
    <property type="entry name" value="LlgE_F_G-like_D1"/>
</dbReference>
<evidence type="ECO:0000256" key="5">
    <source>
        <dbReference type="ARBA" id="ARBA00040228"/>
    </source>
</evidence>
<evidence type="ECO:0000259" key="8">
    <source>
        <dbReference type="Pfam" id="PF06429"/>
    </source>
</evidence>
<evidence type="ECO:0000259" key="9">
    <source>
        <dbReference type="Pfam" id="PF22692"/>
    </source>
</evidence>
<dbReference type="AlphaFoldDB" id="A0A7W3IHH4"/>
<keyword evidence="10" id="KW-0282">Flagellum</keyword>
<comment type="subunit">
    <text evidence="4 6">The basal body constitutes a major portion of the flagellar organelle and consists of five rings (E,L,P,S, and M) mounted on a central rod. The rod consists of about 26 subunits of FlgG in the distal portion, and FlgB, FlgC and FlgF are thought to build up the proximal portion of the rod with about 6 subunits each.</text>
</comment>
<evidence type="ECO:0000256" key="2">
    <source>
        <dbReference type="ARBA" id="ARBA00009677"/>
    </source>
</evidence>